<dbReference type="CDD" id="cd17111">
    <property type="entry name" value="RA1_DAGK-theta"/>
    <property type="match status" value="1"/>
</dbReference>
<dbReference type="GO" id="GO:0016020">
    <property type="term" value="C:membrane"/>
    <property type="evidence" value="ECO:0007669"/>
    <property type="project" value="UniProtKB-SubCell"/>
</dbReference>
<accession>A0A8E0RN78</accession>
<dbReference type="InterPro" id="IPR002219">
    <property type="entry name" value="PKC_DAG/PE"/>
</dbReference>
<protein>
    <recommendedName>
        <fullName evidence="12">Diacylglycerol kinase</fullName>
        <shortName evidence="12">DAG kinase</shortName>
        <ecNumber evidence="12">2.7.1.107</ecNumber>
    </recommendedName>
</protein>
<dbReference type="Gene3D" id="3.30.60.20">
    <property type="match status" value="1"/>
</dbReference>
<feature type="region of interest" description="Disordered" evidence="13">
    <location>
        <begin position="123"/>
        <end position="202"/>
    </location>
</feature>
<comment type="catalytic activity">
    <reaction evidence="12">
        <text>a 1,2-diacyl-sn-glycerol + ATP = a 1,2-diacyl-sn-glycero-3-phosphate + ADP + H(+)</text>
        <dbReference type="Rhea" id="RHEA:10272"/>
        <dbReference type="ChEBI" id="CHEBI:15378"/>
        <dbReference type="ChEBI" id="CHEBI:17815"/>
        <dbReference type="ChEBI" id="CHEBI:30616"/>
        <dbReference type="ChEBI" id="CHEBI:58608"/>
        <dbReference type="ChEBI" id="CHEBI:456216"/>
        <dbReference type="EC" id="2.7.1.107"/>
    </reaction>
</comment>
<evidence type="ECO:0000256" key="8">
    <source>
        <dbReference type="ARBA" id="ARBA00022777"/>
    </source>
</evidence>
<keyword evidence="18" id="KW-1185">Reference proteome</keyword>
<dbReference type="PROSITE" id="PS50081">
    <property type="entry name" value="ZF_DAG_PE_2"/>
    <property type="match status" value="1"/>
</dbReference>
<evidence type="ECO:0000256" key="9">
    <source>
        <dbReference type="ARBA" id="ARBA00022833"/>
    </source>
</evidence>
<dbReference type="SMART" id="SM00046">
    <property type="entry name" value="DAGKc"/>
    <property type="match status" value="1"/>
</dbReference>
<feature type="compositionally biased region" description="Low complexity" evidence="13">
    <location>
        <begin position="160"/>
        <end position="171"/>
    </location>
</feature>
<feature type="domain" description="Ras-associating" evidence="16">
    <location>
        <begin position="433"/>
        <end position="535"/>
    </location>
</feature>
<evidence type="ECO:0000256" key="7">
    <source>
        <dbReference type="ARBA" id="ARBA00022771"/>
    </source>
</evidence>
<feature type="compositionally biased region" description="Polar residues" evidence="13">
    <location>
        <begin position="1160"/>
        <end position="1172"/>
    </location>
</feature>
<evidence type="ECO:0000256" key="5">
    <source>
        <dbReference type="ARBA" id="ARBA00022737"/>
    </source>
</evidence>
<feature type="region of interest" description="Disordered" evidence="13">
    <location>
        <begin position="1088"/>
        <end position="1178"/>
    </location>
</feature>
<evidence type="ECO:0000256" key="12">
    <source>
        <dbReference type="RuleBase" id="RU361128"/>
    </source>
</evidence>
<dbReference type="Pfam" id="PF00130">
    <property type="entry name" value="C1_1"/>
    <property type="match status" value="1"/>
</dbReference>
<dbReference type="CDD" id="cd20854">
    <property type="entry name" value="C1_DGKtheta_typeV_rpt3"/>
    <property type="match status" value="1"/>
</dbReference>
<dbReference type="Pfam" id="PF00788">
    <property type="entry name" value="RA"/>
    <property type="match status" value="2"/>
</dbReference>
<dbReference type="AlphaFoldDB" id="A0A8E0RN78"/>
<evidence type="ECO:0000256" key="11">
    <source>
        <dbReference type="ARBA" id="ARBA00023136"/>
    </source>
</evidence>
<dbReference type="Pfam" id="PF00609">
    <property type="entry name" value="DAGK_acc"/>
    <property type="match status" value="1"/>
</dbReference>
<keyword evidence="7" id="KW-0863">Zinc-finger</keyword>
<dbReference type="PROSITE" id="PS50146">
    <property type="entry name" value="DAGK"/>
    <property type="match status" value="1"/>
</dbReference>
<keyword evidence="5" id="KW-0677">Repeat</keyword>
<evidence type="ECO:0000256" key="3">
    <source>
        <dbReference type="ARBA" id="ARBA00022679"/>
    </source>
</evidence>
<evidence type="ECO:0000256" key="10">
    <source>
        <dbReference type="ARBA" id="ARBA00022840"/>
    </source>
</evidence>
<keyword evidence="3 12" id="KW-0808">Transferase</keyword>
<dbReference type="Gene3D" id="3.10.20.90">
    <property type="entry name" value="Phosphatidylinositol 3-kinase Catalytic Subunit, Chain A, domain 1"/>
    <property type="match status" value="1"/>
</dbReference>
<dbReference type="SMART" id="SM00045">
    <property type="entry name" value="DAGKa"/>
    <property type="match status" value="1"/>
</dbReference>
<dbReference type="SMART" id="SM00314">
    <property type="entry name" value="RA"/>
    <property type="match status" value="2"/>
</dbReference>
<dbReference type="PANTHER" id="PTHR11255:SF54">
    <property type="entry name" value="DIACYLGLYCEROL KINASE THETA"/>
    <property type="match status" value="1"/>
</dbReference>
<feature type="compositionally biased region" description="Low complexity" evidence="13">
    <location>
        <begin position="184"/>
        <end position="202"/>
    </location>
</feature>
<dbReference type="InterPro" id="IPR000159">
    <property type="entry name" value="RA_dom"/>
</dbReference>
<dbReference type="Gene3D" id="3.40.50.10330">
    <property type="entry name" value="Probable inorganic polyphosphate/atp-NAD kinase, domain 1"/>
    <property type="match status" value="1"/>
</dbReference>
<organism evidence="17 18">
    <name type="scientific">Fasciolopsis buskii</name>
    <dbReference type="NCBI Taxonomy" id="27845"/>
    <lineage>
        <taxon>Eukaryota</taxon>
        <taxon>Metazoa</taxon>
        <taxon>Spiralia</taxon>
        <taxon>Lophotrochozoa</taxon>
        <taxon>Platyhelminthes</taxon>
        <taxon>Trematoda</taxon>
        <taxon>Digenea</taxon>
        <taxon>Plagiorchiida</taxon>
        <taxon>Echinostomata</taxon>
        <taxon>Echinostomatoidea</taxon>
        <taxon>Fasciolidae</taxon>
        <taxon>Fasciolopsis</taxon>
    </lineage>
</organism>
<dbReference type="OrthoDB" id="242257at2759"/>
<keyword evidence="4" id="KW-0479">Metal-binding</keyword>
<feature type="region of interest" description="Disordered" evidence="13">
    <location>
        <begin position="1014"/>
        <end position="1036"/>
    </location>
</feature>
<dbReference type="GO" id="GO:0007200">
    <property type="term" value="P:phospholipase C-activating G protein-coupled receptor signaling pathway"/>
    <property type="evidence" value="ECO:0007669"/>
    <property type="project" value="InterPro"/>
</dbReference>
<comment type="subcellular location">
    <subcellularLocation>
        <location evidence="1">Membrane</location>
    </subcellularLocation>
</comment>
<keyword evidence="10 12" id="KW-0067">ATP-binding</keyword>
<sequence length="1178" mass="129949">MQKWTKLERFISGTFICEEESPQASDMSSLFRLTVGHIGHDWNGLRSGFSSDEFVMGCFRQCSRENDDEEPVDKNVWSVYNFSVPASQEHSTSQANIVSPLSHGFQSKSSLEECSDIAAAETNETQPLIGSTGIPTSSALLSPQSIPSSTRGTDSGSRYGSTGATTTPGSAINTPDADIQSKQAPASSGSGPSSTAPIANTPITTTIPTLNIPNAHHWREGNLPVYSKCAVCRKTCWSAECLTGFRCEWCGTTVHCSCFKNVSEDCDFGVLRDIMLPPGCVSLPRTSLLVEQIIGMTRPQPDTLMGVQSLTDEFSSSGDSPEESGMERRSVKEKTDRDFDDYVRVYDGLARYRKRQCRYLSLGRSVSVQKVIELSLKAFQLPPDEAKDYCLTELNEKDGSEHSLHTSASFKSQLQYETRRPQIILRFRERSVDKDYIHVYPGTIEQYADVDLQPISLPIMRETTSQDVISMALKRFGLEHLDSSKFHLVETVLDRGLTERVMSTGERIWSLLDRVKRESVRALRLTRFYVQPVEDLNGPGVALFVGNLKKGLSQRLYERILLERLGAENRWDFIEVIYYDFGSLVIVYLNPERADEAYHILRQSTFEDRPILAMILPRLQPANLPNGVQPLLVLVNVKSGGCQGIELITSFRKLLNPHQVFNLDYGGPLPGLHCFRHLKRFKILVCGGDGTVGWALSCLDNVGQDAACPTPPMAILPLGTGNDLARVLRWGSGYTGGEEPLSILRDVVEAEKIRLDRWTVVIKPDEAEKDAQKKQLQIQANAANTNEDTSRIFVMNNYFGLGIDADLNLDFHMAREENPAKFNSRIHNKSVYLKMGLRKMVNRTKCKDLHQNVSIEVDGKQLDLPPLEGIIILNILSWGAGANPWGVEKDDAFSVPTHYDGQLEVVGVTGVVHMGQIFSGLRTGTRLAQGGHIRITVKNDIPVQVDGEPWIQSPGQIIVLRSALKATMLKKRKRRKVNRRHTEPGLGAPSSPDGNSADNLGNVIDSVDSIEQTSSSIFGASGPPRQGASDTHMCGSGAGVLRNTEIEIGDSSFSRRPQLLVRPNTSSSPCFSEIQPSVNRRILKAPLVPVPSDPSSGSYPHCAEETGGSGSRHRIGEMTFCSDPQIDRSHPPDWPRVPSRSTRGQSPGHESPHQTAHGESLSSFSDPGSNRGNHPDIT</sequence>
<dbReference type="PROSITE" id="PS50200">
    <property type="entry name" value="RA"/>
    <property type="match status" value="1"/>
</dbReference>
<keyword evidence="8 12" id="KW-0418">Kinase</keyword>
<dbReference type="InterPro" id="IPR001206">
    <property type="entry name" value="Diacylglycerol_kinase_cat_dom"/>
</dbReference>
<dbReference type="SUPFAM" id="SSF54236">
    <property type="entry name" value="Ubiquitin-like"/>
    <property type="match status" value="1"/>
</dbReference>
<dbReference type="InterPro" id="IPR000756">
    <property type="entry name" value="Diacylglycerol_kin_accessory"/>
</dbReference>
<dbReference type="FunFam" id="3.30.60.20:FF:000002">
    <property type="entry name" value="Diacylglycerol kinase"/>
    <property type="match status" value="1"/>
</dbReference>
<evidence type="ECO:0000259" key="16">
    <source>
        <dbReference type="PROSITE" id="PS50200"/>
    </source>
</evidence>
<dbReference type="InterPro" id="IPR037607">
    <property type="entry name" value="DGK"/>
</dbReference>
<feature type="region of interest" description="Disordered" evidence="13">
    <location>
        <begin position="970"/>
        <end position="1002"/>
    </location>
</feature>
<dbReference type="GO" id="GO:0008270">
    <property type="term" value="F:zinc ion binding"/>
    <property type="evidence" value="ECO:0007669"/>
    <property type="project" value="UniProtKB-KW"/>
</dbReference>
<dbReference type="SUPFAM" id="SSF111331">
    <property type="entry name" value="NAD kinase/diacylglycerol kinase-like"/>
    <property type="match status" value="1"/>
</dbReference>
<dbReference type="InterPro" id="IPR017438">
    <property type="entry name" value="ATP-NAD_kinase_N"/>
</dbReference>
<dbReference type="Proteomes" id="UP000728185">
    <property type="component" value="Unassembled WGS sequence"/>
</dbReference>
<keyword evidence="6 12" id="KW-0547">Nucleotide-binding</keyword>
<evidence type="ECO:0000256" key="4">
    <source>
        <dbReference type="ARBA" id="ARBA00022723"/>
    </source>
</evidence>
<evidence type="ECO:0000259" key="14">
    <source>
        <dbReference type="PROSITE" id="PS50081"/>
    </source>
</evidence>
<feature type="compositionally biased region" description="Polar residues" evidence="13">
    <location>
        <begin position="123"/>
        <end position="159"/>
    </location>
</feature>
<dbReference type="PROSITE" id="PS00479">
    <property type="entry name" value="ZF_DAG_PE_1"/>
    <property type="match status" value="1"/>
</dbReference>
<gene>
    <name evidence="17" type="ORF">FBUS_00230</name>
</gene>
<dbReference type="EMBL" id="LUCM01010856">
    <property type="protein sequence ID" value="KAA0184860.1"/>
    <property type="molecule type" value="Genomic_DNA"/>
</dbReference>
<dbReference type="InterPro" id="IPR056392">
    <property type="entry name" value="DGKtheta_RBD"/>
</dbReference>
<feature type="domain" description="Phorbol-ester/DAG-type" evidence="14">
    <location>
        <begin position="215"/>
        <end position="266"/>
    </location>
</feature>
<dbReference type="SUPFAM" id="SSF57889">
    <property type="entry name" value="Cysteine-rich domain"/>
    <property type="match status" value="1"/>
</dbReference>
<dbReference type="SMART" id="SM00109">
    <property type="entry name" value="C1"/>
    <property type="match status" value="1"/>
</dbReference>
<reference evidence="17" key="1">
    <citation type="submission" date="2019-05" db="EMBL/GenBank/DDBJ databases">
        <title>Annotation for the trematode Fasciolopsis buski.</title>
        <authorList>
            <person name="Choi Y.-J."/>
        </authorList>
    </citation>
    <scope>NUCLEOTIDE SEQUENCE</scope>
    <source>
        <strain evidence="17">HT</strain>
        <tissue evidence="17">Whole worm</tissue>
    </source>
</reference>
<feature type="compositionally biased region" description="Basic residues" evidence="13">
    <location>
        <begin position="970"/>
        <end position="979"/>
    </location>
</feature>
<dbReference type="Pfam" id="PF00781">
    <property type="entry name" value="DAGK_cat"/>
    <property type="match status" value="1"/>
</dbReference>
<comment type="caution">
    <text evidence="17">The sequence shown here is derived from an EMBL/GenBank/DDBJ whole genome shotgun (WGS) entry which is preliminary data.</text>
</comment>
<dbReference type="EC" id="2.7.1.107" evidence="12"/>
<evidence type="ECO:0000259" key="15">
    <source>
        <dbReference type="PROSITE" id="PS50146"/>
    </source>
</evidence>
<feature type="domain" description="DAGKc" evidence="15">
    <location>
        <begin position="626"/>
        <end position="764"/>
    </location>
</feature>
<dbReference type="InterPro" id="IPR029071">
    <property type="entry name" value="Ubiquitin-like_domsf"/>
</dbReference>
<dbReference type="GO" id="GO:0005524">
    <property type="term" value="F:ATP binding"/>
    <property type="evidence" value="ECO:0007669"/>
    <property type="project" value="UniProtKB-KW"/>
</dbReference>
<dbReference type="Pfam" id="PF24099">
    <property type="entry name" value="RBD_DGKtheta"/>
    <property type="match status" value="1"/>
</dbReference>
<evidence type="ECO:0000256" key="13">
    <source>
        <dbReference type="SAM" id="MobiDB-lite"/>
    </source>
</evidence>
<keyword evidence="11" id="KW-0472">Membrane</keyword>
<dbReference type="InterPro" id="IPR016064">
    <property type="entry name" value="NAD/diacylglycerol_kinase_sf"/>
</dbReference>
<keyword evidence="9" id="KW-0862">Zinc</keyword>
<dbReference type="FunFam" id="2.60.200.40:FF:000004">
    <property type="entry name" value="Diacylglycerol kinase"/>
    <property type="match status" value="1"/>
</dbReference>
<name>A0A8E0RN78_9TREM</name>
<dbReference type="PANTHER" id="PTHR11255">
    <property type="entry name" value="DIACYLGLYCEROL KINASE"/>
    <property type="match status" value="1"/>
</dbReference>
<proteinExistence type="inferred from homology"/>
<evidence type="ECO:0000313" key="18">
    <source>
        <dbReference type="Proteomes" id="UP000728185"/>
    </source>
</evidence>
<evidence type="ECO:0000256" key="1">
    <source>
        <dbReference type="ARBA" id="ARBA00004370"/>
    </source>
</evidence>
<comment type="similarity">
    <text evidence="2 12">Belongs to the eukaryotic diacylglycerol kinase family.</text>
</comment>
<dbReference type="InterPro" id="IPR046349">
    <property type="entry name" value="C1-like_sf"/>
</dbReference>
<dbReference type="Gene3D" id="2.60.200.40">
    <property type="match status" value="1"/>
</dbReference>
<dbReference type="GO" id="GO:0004143">
    <property type="term" value="F:ATP-dependent diacylglycerol kinase activity"/>
    <property type="evidence" value="ECO:0007669"/>
    <property type="project" value="UniProtKB-EC"/>
</dbReference>
<evidence type="ECO:0000256" key="2">
    <source>
        <dbReference type="ARBA" id="ARBA00009280"/>
    </source>
</evidence>
<evidence type="ECO:0000256" key="6">
    <source>
        <dbReference type="ARBA" id="ARBA00022741"/>
    </source>
</evidence>
<feature type="region of interest" description="Disordered" evidence="13">
    <location>
        <begin position="311"/>
        <end position="333"/>
    </location>
</feature>
<evidence type="ECO:0000313" key="17">
    <source>
        <dbReference type="EMBL" id="KAA0184860.1"/>
    </source>
</evidence>
<dbReference type="FunFam" id="3.40.50.10330:FF:000011">
    <property type="entry name" value="Diacylglycerol kinase"/>
    <property type="match status" value="1"/>
</dbReference>